<feature type="compositionally biased region" description="Polar residues" evidence="2">
    <location>
        <begin position="244"/>
        <end position="265"/>
    </location>
</feature>
<proteinExistence type="predicted"/>
<feature type="region of interest" description="Disordered" evidence="2">
    <location>
        <begin position="284"/>
        <end position="306"/>
    </location>
</feature>
<sequence length="351" mass="40095">MPRDKMIQQGHGDGLDSYKALFDKQKDINSELRDSLSDLRNRSKDLVETLGFDDIMQARVYLETQRSKGQVVKYRDRFREIDRLQDELKDAKALIQKMESREKDLEEENSVLRQARDESGSAYRKLTKEHKNLEDKYHDAVRAHEAAALLREKDMAKWKSFKQWIFCAAELAQFQKYDEEYGFSGRDKAKELFRIVTGKKYKLSQLDTLDDEKLFDLCGQNMDVHLPSPPTVLNRSSDLRSVPFSPSSKVNQQKSSPSLSLNSNATPTPHALVGLYARKNNTTTPVSTKAERRPDHNIGTLNVHSPEGESRAFVSPLLPTAAASKPAIILAPDSSQDQSQRRYLYHLYPCS</sequence>
<gene>
    <name evidence="3" type="ORF">BT96DRAFT_681419</name>
</gene>
<organism evidence="3 4">
    <name type="scientific">Gymnopus androsaceus JB14</name>
    <dbReference type="NCBI Taxonomy" id="1447944"/>
    <lineage>
        <taxon>Eukaryota</taxon>
        <taxon>Fungi</taxon>
        <taxon>Dikarya</taxon>
        <taxon>Basidiomycota</taxon>
        <taxon>Agaricomycotina</taxon>
        <taxon>Agaricomycetes</taxon>
        <taxon>Agaricomycetidae</taxon>
        <taxon>Agaricales</taxon>
        <taxon>Marasmiineae</taxon>
        <taxon>Omphalotaceae</taxon>
        <taxon>Gymnopus</taxon>
    </lineage>
</organism>
<name>A0A6A4HPZ9_9AGAR</name>
<evidence type="ECO:0000313" key="3">
    <source>
        <dbReference type="EMBL" id="KAE9399761.1"/>
    </source>
</evidence>
<dbReference type="OrthoDB" id="5801062at2759"/>
<feature type="coiled-coil region" evidence="1">
    <location>
        <begin position="74"/>
        <end position="143"/>
    </location>
</feature>
<evidence type="ECO:0000313" key="4">
    <source>
        <dbReference type="Proteomes" id="UP000799118"/>
    </source>
</evidence>
<dbReference type="AlphaFoldDB" id="A0A6A4HPZ9"/>
<accession>A0A6A4HPZ9</accession>
<feature type="region of interest" description="Disordered" evidence="2">
    <location>
        <begin position="228"/>
        <end position="265"/>
    </location>
</feature>
<keyword evidence="4" id="KW-1185">Reference proteome</keyword>
<keyword evidence="1" id="KW-0175">Coiled coil</keyword>
<protein>
    <submittedName>
        <fullName evidence="3">Uncharacterized protein</fullName>
    </submittedName>
</protein>
<reference evidence="3" key="1">
    <citation type="journal article" date="2019" name="Environ. Microbiol.">
        <title>Fungal ecological strategies reflected in gene transcription - a case study of two litter decomposers.</title>
        <authorList>
            <person name="Barbi F."/>
            <person name="Kohler A."/>
            <person name="Barry K."/>
            <person name="Baskaran P."/>
            <person name="Daum C."/>
            <person name="Fauchery L."/>
            <person name="Ihrmark K."/>
            <person name="Kuo A."/>
            <person name="LaButti K."/>
            <person name="Lipzen A."/>
            <person name="Morin E."/>
            <person name="Grigoriev I.V."/>
            <person name="Henrissat B."/>
            <person name="Lindahl B."/>
            <person name="Martin F."/>
        </authorList>
    </citation>
    <scope>NUCLEOTIDE SEQUENCE</scope>
    <source>
        <strain evidence="3">JB14</strain>
    </source>
</reference>
<evidence type="ECO:0000256" key="1">
    <source>
        <dbReference type="SAM" id="Coils"/>
    </source>
</evidence>
<evidence type="ECO:0000256" key="2">
    <source>
        <dbReference type="SAM" id="MobiDB-lite"/>
    </source>
</evidence>
<dbReference type="Proteomes" id="UP000799118">
    <property type="component" value="Unassembled WGS sequence"/>
</dbReference>
<dbReference type="EMBL" id="ML769465">
    <property type="protein sequence ID" value="KAE9399761.1"/>
    <property type="molecule type" value="Genomic_DNA"/>
</dbReference>